<dbReference type="Proteomes" id="UP001165064">
    <property type="component" value="Unassembled WGS sequence"/>
</dbReference>
<dbReference type="EMBL" id="BSXS01008466">
    <property type="protein sequence ID" value="GME92579.1"/>
    <property type="molecule type" value="Genomic_DNA"/>
</dbReference>
<organism evidence="1 2">
    <name type="scientific">Ambrosiozyma monospora</name>
    <name type="common">Yeast</name>
    <name type="synonym">Endomycopsis monosporus</name>
    <dbReference type="NCBI Taxonomy" id="43982"/>
    <lineage>
        <taxon>Eukaryota</taxon>
        <taxon>Fungi</taxon>
        <taxon>Dikarya</taxon>
        <taxon>Ascomycota</taxon>
        <taxon>Saccharomycotina</taxon>
        <taxon>Pichiomycetes</taxon>
        <taxon>Pichiales</taxon>
        <taxon>Pichiaceae</taxon>
        <taxon>Ambrosiozyma</taxon>
    </lineage>
</organism>
<gene>
    <name evidence="1" type="ORF">Amon02_000910600</name>
</gene>
<accession>A0ACB5TQ18</accession>
<comment type="caution">
    <text evidence="1">The sequence shown here is derived from an EMBL/GenBank/DDBJ whole genome shotgun (WGS) entry which is preliminary data.</text>
</comment>
<name>A0ACB5TQ18_AMBMO</name>
<evidence type="ECO:0000313" key="1">
    <source>
        <dbReference type="EMBL" id="GME92579.1"/>
    </source>
</evidence>
<protein>
    <submittedName>
        <fullName evidence="1">Unnamed protein product</fullName>
    </submittedName>
</protein>
<proteinExistence type="predicted"/>
<reference evidence="1" key="1">
    <citation type="submission" date="2023-04" db="EMBL/GenBank/DDBJ databases">
        <title>Ambrosiozyma monospora NBRC 10751.</title>
        <authorList>
            <person name="Ichikawa N."/>
            <person name="Sato H."/>
            <person name="Tonouchi N."/>
        </authorList>
    </citation>
    <scope>NUCLEOTIDE SEQUENCE</scope>
    <source>
        <strain evidence="1">NBRC 10751</strain>
    </source>
</reference>
<keyword evidence="2" id="KW-1185">Reference proteome</keyword>
<evidence type="ECO:0000313" key="2">
    <source>
        <dbReference type="Proteomes" id="UP001165064"/>
    </source>
</evidence>
<sequence>MKNLALLSILSLLGPALADWDPNTKGADYHTLTPDSSPKGDTNPTGTYGIALQTFDSNYMLFKRGFHKRNVEKAMAKRQLNARANAIAKRDDKVHGSSRSNW</sequence>